<dbReference type="Proteomes" id="UP001438008">
    <property type="component" value="Unassembled WGS sequence"/>
</dbReference>
<organism evidence="1 2">
    <name type="scientific">Laedolimicola intestinihominis</name>
    <dbReference type="NCBI Taxonomy" id="3133166"/>
    <lineage>
        <taxon>Bacteria</taxon>
        <taxon>Bacillati</taxon>
        <taxon>Bacillota</taxon>
        <taxon>Clostridia</taxon>
        <taxon>Lachnospirales</taxon>
        <taxon>Lachnospiraceae</taxon>
        <taxon>Laedolimicola</taxon>
    </lineage>
</organism>
<comment type="caution">
    <text evidence="1">The sequence shown here is derived from an EMBL/GenBank/DDBJ whole genome shotgun (WGS) entry which is preliminary data.</text>
</comment>
<name>A0ABV1FIQ7_9FIRM</name>
<sequence>MIFDSIHNDFINGKRESQWLERDKRFTEKFRGISKDTAYSAFKIRIGKPEERG</sequence>
<dbReference type="RefSeq" id="WP_195588089.1">
    <property type="nucleotide sequence ID" value="NZ_JBBMFE010000009.1"/>
</dbReference>
<accession>A0ABV1FIQ7</accession>
<keyword evidence="2" id="KW-1185">Reference proteome</keyword>
<evidence type="ECO:0000313" key="2">
    <source>
        <dbReference type="Proteomes" id="UP001438008"/>
    </source>
</evidence>
<reference evidence="1 2" key="1">
    <citation type="submission" date="2024-03" db="EMBL/GenBank/DDBJ databases">
        <title>Human intestinal bacterial collection.</title>
        <authorList>
            <person name="Pauvert C."/>
            <person name="Hitch T.C.A."/>
            <person name="Clavel T."/>
        </authorList>
    </citation>
    <scope>NUCLEOTIDE SEQUENCE [LARGE SCALE GENOMIC DNA]</scope>
    <source>
        <strain evidence="1 2">CLA-AA-H132</strain>
    </source>
</reference>
<protein>
    <submittedName>
        <fullName evidence="1">Uncharacterized protein</fullName>
    </submittedName>
</protein>
<proteinExistence type="predicted"/>
<evidence type="ECO:0000313" key="1">
    <source>
        <dbReference type="EMBL" id="MEQ2472949.1"/>
    </source>
</evidence>
<gene>
    <name evidence="1" type="ORF">WMO29_10700</name>
</gene>
<dbReference type="EMBL" id="JBBMFE010000009">
    <property type="protein sequence ID" value="MEQ2472949.1"/>
    <property type="molecule type" value="Genomic_DNA"/>
</dbReference>